<protein>
    <submittedName>
        <fullName evidence="2">Uncharacterized protein</fullName>
    </submittedName>
</protein>
<feature type="chain" id="PRO_5046589119" evidence="1">
    <location>
        <begin position="20"/>
        <end position="308"/>
    </location>
</feature>
<evidence type="ECO:0000313" key="2">
    <source>
        <dbReference type="EMBL" id="MDR6431531.1"/>
    </source>
</evidence>
<dbReference type="Proteomes" id="UP001184614">
    <property type="component" value="Unassembled WGS sequence"/>
</dbReference>
<accession>A0ABU1M6A5</accession>
<feature type="signal peptide" evidence="1">
    <location>
        <begin position="1"/>
        <end position="19"/>
    </location>
</feature>
<reference evidence="2 3" key="1">
    <citation type="submission" date="2023-07" db="EMBL/GenBank/DDBJ databases">
        <title>Sorghum-associated microbial communities from plants grown in Nebraska, USA.</title>
        <authorList>
            <person name="Schachtman D."/>
        </authorList>
    </citation>
    <scope>NUCLEOTIDE SEQUENCE [LARGE SCALE GENOMIC DNA]</scope>
    <source>
        <strain evidence="2 3">DS1730</strain>
    </source>
</reference>
<sequence>MRFILPTVLLSLAATSAFARTEAPAPENVPLSQCEEFLKGMSLLTPGKDYAVRDIPDGCVVSNSIYHTMQLMGWTIERAILEVDHFQDYLSDAPDLNKTVPEWGRIAVDGMRMTIQSGSKVSDYITSIQQWPIDFSASYRFDPKSGYLHIQNAEINSTKMGKASVSAEINLPVDSTVGSLTANPSATLSHLRIRLDNQGLWESLALPLLANYAALPTETGESDPEVDIARLRDIVSKSVEAMPDNQIDASSRKALLRFVQDMPHPNGFFTLDLHFDKPMPIGLNDLEPGKLADHAFTGAKMTVTYRAR</sequence>
<proteinExistence type="predicted"/>
<keyword evidence="3" id="KW-1185">Reference proteome</keyword>
<dbReference type="RefSeq" id="WP_310010730.1">
    <property type="nucleotide sequence ID" value="NZ_JAVDQT010000001.1"/>
</dbReference>
<gene>
    <name evidence="2" type="ORF">J2782_001236</name>
</gene>
<evidence type="ECO:0000256" key="1">
    <source>
        <dbReference type="SAM" id="SignalP"/>
    </source>
</evidence>
<evidence type="ECO:0000313" key="3">
    <source>
        <dbReference type="Proteomes" id="UP001184614"/>
    </source>
</evidence>
<name>A0ABU1M6A5_9HYPH</name>
<comment type="caution">
    <text evidence="2">The sequence shown here is derived from an EMBL/GenBank/DDBJ whole genome shotgun (WGS) entry which is preliminary data.</text>
</comment>
<keyword evidence="1" id="KW-0732">Signal</keyword>
<dbReference type="EMBL" id="JAVDQT010000001">
    <property type="protein sequence ID" value="MDR6431531.1"/>
    <property type="molecule type" value="Genomic_DNA"/>
</dbReference>
<organism evidence="2 3">
    <name type="scientific">Brucella pseudogrignonensis</name>
    <dbReference type="NCBI Taxonomy" id="419475"/>
    <lineage>
        <taxon>Bacteria</taxon>
        <taxon>Pseudomonadati</taxon>
        <taxon>Pseudomonadota</taxon>
        <taxon>Alphaproteobacteria</taxon>
        <taxon>Hyphomicrobiales</taxon>
        <taxon>Brucellaceae</taxon>
        <taxon>Brucella/Ochrobactrum group</taxon>
        <taxon>Brucella</taxon>
    </lineage>
</organism>